<dbReference type="PANTHER" id="PTHR30632:SF0">
    <property type="entry name" value="SULFATE-BINDING PROTEIN"/>
    <property type="match status" value="1"/>
</dbReference>
<name>A0ABN3PB42_9ACTN</name>
<keyword evidence="2" id="KW-0479">Metal-binding</keyword>
<feature type="chain" id="PRO_5046926281" evidence="4">
    <location>
        <begin position="25"/>
        <end position="266"/>
    </location>
</feature>
<dbReference type="EMBL" id="BAAATD010000001">
    <property type="protein sequence ID" value="GAA2575475.1"/>
    <property type="molecule type" value="Genomic_DNA"/>
</dbReference>
<evidence type="ECO:0000256" key="3">
    <source>
        <dbReference type="ARBA" id="ARBA00022729"/>
    </source>
</evidence>
<evidence type="ECO:0000256" key="2">
    <source>
        <dbReference type="ARBA" id="ARBA00022723"/>
    </source>
</evidence>
<dbReference type="PANTHER" id="PTHR30632">
    <property type="entry name" value="MOLYBDATE-BINDING PERIPLASMIC PROTEIN"/>
    <property type="match status" value="1"/>
</dbReference>
<dbReference type="Proteomes" id="UP001501509">
    <property type="component" value="Unassembled WGS sequence"/>
</dbReference>
<accession>A0ABN3PB42</accession>
<dbReference type="RefSeq" id="WP_344537187.1">
    <property type="nucleotide sequence ID" value="NZ_BAAATD010000001.1"/>
</dbReference>
<evidence type="ECO:0000256" key="1">
    <source>
        <dbReference type="ARBA" id="ARBA00009175"/>
    </source>
</evidence>
<dbReference type="Gene3D" id="3.40.190.10">
    <property type="entry name" value="Periplasmic binding protein-like II"/>
    <property type="match status" value="2"/>
</dbReference>
<feature type="signal peptide" evidence="4">
    <location>
        <begin position="1"/>
        <end position="24"/>
    </location>
</feature>
<reference evidence="5 6" key="1">
    <citation type="journal article" date="2019" name="Int. J. Syst. Evol. Microbiol.">
        <title>The Global Catalogue of Microorganisms (GCM) 10K type strain sequencing project: providing services to taxonomists for standard genome sequencing and annotation.</title>
        <authorList>
            <consortium name="The Broad Institute Genomics Platform"/>
            <consortium name="The Broad Institute Genome Sequencing Center for Infectious Disease"/>
            <person name="Wu L."/>
            <person name="Ma J."/>
        </authorList>
    </citation>
    <scope>NUCLEOTIDE SEQUENCE [LARGE SCALE GENOMIC DNA]</scope>
    <source>
        <strain evidence="5 6">JCM 6833</strain>
    </source>
</reference>
<evidence type="ECO:0000313" key="5">
    <source>
        <dbReference type="EMBL" id="GAA2575475.1"/>
    </source>
</evidence>
<comment type="similarity">
    <text evidence="1">Belongs to the bacterial solute-binding protein ModA family.</text>
</comment>
<organism evidence="5 6">
    <name type="scientific">Actinomadura fulvescens</name>
    <dbReference type="NCBI Taxonomy" id="46160"/>
    <lineage>
        <taxon>Bacteria</taxon>
        <taxon>Bacillati</taxon>
        <taxon>Actinomycetota</taxon>
        <taxon>Actinomycetes</taxon>
        <taxon>Streptosporangiales</taxon>
        <taxon>Thermomonosporaceae</taxon>
        <taxon>Actinomadura</taxon>
    </lineage>
</organism>
<evidence type="ECO:0000256" key="4">
    <source>
        <dbReference type="SAM" id="SignalP"/>
    </source>
</evidence>
<protein>
    <submittedName>
        <fullName evidence="5">Molybdate ABC transporter substrate-binding protein</fullName>
    </submittedName>
</protein>
<dbReference type="NCBIfam" id="TIGR01256">
    <property type="entry name" value="modA"/>
    <property type="match status" value="1"/>
</dbReference>
<keyword evidence="6" id="KW-1185">Reference proteome</keyword>
<proteinExistence type="inferred from homology"/>
<dbReference type="InterPro" id="IPR050682">
    <property type="entry name" value="ModA/WtpA"/>
</dbReference>
<dbReference type="PIRSF" id="PIRSF004846">
    <property type="entry name" value="ModA"/>
    <property type="match status" value="1"/>
</dbReference>
<keyword evidence="3 4" id="KW-0732">Signal</keyword>
<dbReference type="PROSITE" id="PS51257">
    <property type="entry name" value="PROKAR_LIPOPROTEIN"/>
    <property type="match status" value="1"/>
</dbReference>
<dbReference type="Pfam" id="PF13531">
    <property type="entry name" value="SBP_bac_11"/>
    <property type="match status" value="1"/>
</dbReference>
<sequence length="266" mass="27871">MPDSPRGRRVTVVAALLATLASGAAGCGSDGPATLTVLAGSSLTDVAGELGAAYRQEHRDVRVRFVFGGSQEVAERVADREPGDVLMTADGASMAVVERRLTGRRRIVALGSLTIAVAPGNPRRIRGLGDLSRRGLRVAVGAATVPVGRYAREIFTRAGLTVRWTSEEISSRSVLNRVRGGEADAGLVYITDLRSAGAAASSVPIPADANVTATYHAMAVKDTDNEERALSFVAWLSSPTARKLFNKHGFATPAVHVTSRPTPSGE</sequence>
<dbReference type="SUPFAM" id="SSF53850">
    <property type="entry name" value="Periplasmic binding protein-like II"/>
    <property type="match status" value="1"/>
</dbReference>
<dbReference type="InterPro" id="IPR005950">
    <property type="entry name" value="ModA"/>
</dbReference>
<gene>
    <name evidence="5" type="primary">modA_1</name>
    <name evidence="5" type="ORF">GCM10010411_04630</name>
</gene>
<comment type="caution">
    <text evidence="5">The sequence shown here is derived from an EMBL/GenBank/DDBJ whole genome shotgun (WGS) entry which is preliminary data.</text>
</comment>
<evidence type="ECO:0000313" key="6">
    <source>
        <dbReference type="Proteomes" id="UP001501509"/>
    </source>
</evidence>